<sequence length="77" mass="8267">MRSPARLAGLSHVIGVHTYLSSIFYGMSLATSSDSARWEVLACCRPSLACYSMRKGKAAGIMLLRLGPLTIPVLQLA</sequence>
<evidence type="ECO:0000313" key="2">
    <source>
        <dbReference type="Proteomes" id="UP000606974"/>
    </source>
</evidence>
<name>A0A8H7AFY1_9EURO</name>
<dbReference type="EMBL" id="JAACFV010000088">
    <property type="protein sequence ID" value="KAF7506361.1"/>
    <property type="molecule type" value="Genomic_DNA"/>
</dbReference>
<comment type="caution">
    <text evidence="1">The sequence shown here is derived from an EMBL/GenBank/DDBJ whole genome shotgun (WGS) entry which is preliminary data.</text>
</comment>
<proteinExistence type="predicted"/>
<organism evidence="1 2">
    <name type="scientific">Endocarpon pusillum</name>
    <dbReference type="NCBI Taxonomy" id="364733"/>
    <lineage>
        <taxon>Eukaryota</taxon>
        <taxon>Fungi</taxon>
        <taxon>Dikarya</taxon>
        <taxon>Ascomycota</taxon>
        <taxon>Pezizomycotina</taxon>
        <taxon>Eurotiomycetes</taxon>
        <taxon>Chaetothyriomycetidae</taxon>
        <taxon>Verrucariales</taxon>
        <taxon>Verrucariaceae</taxon>
        <taxon>Endocarpon</taxon>
    </lineage>
</organism>
<dbReference type="AlphaFoldDB" id="A0A8H7AFY1"/>
<protein>
    <submittedName>
        <fullName evidence="1">Uncharacterized protein</fullName>
    </submittedName>
</protein>
<accession>A0A8H7AFY1</accession>
<reference evidence="1" key="1">
    <citation type="submission" date="2020-02" db="EMBL/GenBank/DDBJ databases">
        <authorList>
            <person name="Palmer J.M."/>
        </authorList>
    </citation>
    <scope>NUCLEOTIDE SEQUENCE</scope>
    <source>
        <strain evidence="1">EPUS1.4</strain>
        <tissue evidence="1">Thallus</tissue>
    </source>
</reference>
<keyword evidence="2" id="KW-1185">Reference proteome</keyword>
<evidence type="ECO:0000313" key="1">
    <source>
        <dbReference type="EMBL" id="KAF7506361.1"/>
    </source>
</evidence>
<dbReference type="Proteomes" id="UP000606974">
    <property type="component" value="Unassembled WGS sequence"/>
</dbReference>
<gene>
    <name evidence="1" type="ORF">GJ744_011827</name>
</gene>